<keyword evidence="4" id="KW-1185">Reference proteome</keyword>
<dbReference type="InParanoid" id="J0LGH9"/>
<feature type="region of interest" description="Disordered" evidence="1">
    <location>
        <begin position="183"/>
        <end position="228"/>
    </location>
</feature>
<dbReference type="AlphaFoldDB" id="J0LGH9"/>
<gene>
    <name evidence="3" type="ORF">AURDEDRAFT_117015</name>
</gene>
<name>J0LGH9_AURST</name>
<organism evidence="3 4">
    <name type="scientific">Auricularia subglabra (strain TFB-10046 / SS5)</name>
    <name type="common">White-rot fungus</name>
    <name type="synonym">Auricularia delicata (strain TFB10046)</name>
    <dbReference type="NCBI Taxonomy" id="717982"/>
    <lineage>
        <taxon>Eukaryota</taxon>
        <taxon>Fungi</taxon>
        <taxon>Dikarya</taxon>
        <taxon>Basidiomycota</taxon>
        <taxon>Agaricomycotina</taxon>
        <taxon>Agaricomycetes</taxon>
        <taxon>Auriculariales</taxon>
        <taxon>Auriculariaceae</taxon>
        <taxon>Auricularia</taxon>
    </lineage>
</organism>
<sequence>MRSLSLLLLSLLGAAAAQAPAQSAAAQCVVACGDTIDVGALCGVAADDDAGIANCMCTNPTVQAQLQTCGTQRCPDALNDALALLKDSCVTLSARETGPAAQCGTTCAKASAQTIKAECPDAAAGDPTALTKCLCTSQRVQAELSQCFAATCAADQDVGAFALGALDCGTVLVSALNGTSGAPASDAPLSMGTSTVTLSGPSSTTSSNSADATGGSPPPTTEEDGVNSAASVAPSLALGFIALAAAMVIV</sequence>
<dbReference type="EMBL" id="JH687855">
    <property type="protein sequence ID" value="EJD36691.1"/>
    <property type="molecule type" value="Genomic_DNA"/>
</dbReference>
<reference evidence="4" key="1">
    <citation type="journal article" date="2012" name="Science">
        <title>The Paleozoic origin of enzymatic lignin decomposition reconstructed from 31 fungal genomes.</title>
        <authorList>
            <person name="Floudas D."/>
            <person name="Binder M."/>
            <person name="Riley R."/>
            <person name="Barry K."/>
            <person name="Blanchette R.A."/>
            <person name="Henrissat B."/>
            <person name="Martinez A.T."/>
            <person name="Otillar R."/>
            <person name="Spatafora J.W."/>
            <person name="Yadav J.S."/>
            <person name="Aerts A."/>
            <person name="Benoit I."/>
            <person name="Boyd A."/>
            <person name="Carlson A."/>
            <person name="Copeland A."/>
            <person name="Coutinho P.M."/>
            <person name="de Vries R.P."/>
            <person name="Ferreira P."/>
            <person name="Findley K."/>
            <person name="Foster B."/>
            <person name="Gaskell J."/>
            <person name="Glotzer D."/>
            <person name="Gorecki P."/>
            <person name="Heitman J."/>
            <person name="Hesse C."/>
            <person name="Hori C."/>
            <person name="Igarashi K."/>
            <person name="Jurgens J.A."/>
            <person name="Kallen N."/>
            <person name="Kersten P."/>
            <person name="Kohler A."/>
            <person name="Kuees U."/>
            <person name="Kumar T.K.A."/>
            <person name="Kuo A."/>
            <person name="LaButti K."/>
            <person name="Larrondo L.F."/>
            <person name="Lindquist E."/>
            <person name="Ling A."/>
            <person name="Lombard V."/>
            <person name="Lucas S."/>
            <person name="Lundell T."/>
            <person name="Martin R."/>
            <person name="McLaughlin D.J."/>
            <person name="Morgenstern I."/>
            <person name="Morin E."/>
            <person name="Murat C."/>
            <person name="Nagy L.G."/>
            <person name="Nolan M."/>
            <person name="Ohm R.A."/>
            <person name="Patyshakuliyeva A."/>
            <person name="Rokas A."/>
            <person name="Ruiz-Duenas F.J."/>
            <person name="Sabat G."/>
            <person name="Salamov A."/>
            <person name="Samejima M."/>
            <person name="Schmutz J."/>
            <person name="Slot J.C."/>
            <person name="St John F."/>
            <person name="Stenlid J."/>
            <person name="Sun H."/>
            <person name="Sun S."/>
            <person name="Syed K."/>
            <person name="Tsang A."/>
            <person name="Wiebenga A."/>
            <person name="Young D."/>
            <person name="Pisabarro A."/>
            <person name="Eastwood D.C."/>
            <person name="Martin F."/>
            <person name="Cullen D."/>
            <person name="Grigoriev I.V."/>
            <person name="Hibbett D.S."/>
        </authorList>
    </citation>
    <scope>NUCLEOTIDE SEQUENCE [LARGE SCALE GENOMIC DNA]</scope>
    <source>
        <strain evidence="4">TFB10046</strain>
    </source>
</reference>
<proteinExistence type="predicted"/>
<evidence type="ECO:0008006" key="5">
    <source>
        <dbReference type="Google" id="ProtNLM"/>
    </source>
</evidence>
<dbReference type="KEGG" id="adl:AURDEDRAFT_117015"/>
<feature type="compositionally biased region" description="Low complexity" evidence="1">
    <location>
        <begin position="192"/>
        <end position="215"/>
    </location>
</feature>
<evidence type="ECO:0000256" key="2">
    <source>
        <dbReference type="SAM" id="SignalP"/>
    </source>
</evidence>
<protein>
    <recommendedName>
        <fullName evidence="5">Extracellular membrane protein CFEM domain-containing protein</fullName>
    </recommendedName>
</protein>
<accession>J0LGH9</accession>
<feature type="chain" id="PRO_5003735568" description="Extracellular membrane protein CFEM domain-containing protein" evidence="2">
    <location>
        <begin position="18"/>
        <end position="250"/>
    </location>
</feature>
<feature type="signal peptide" evidence="2">
    <location>
        <begin position="1"/>
        <end position="17"/>
    </location>
</feature>
<evidence type="ECO:0000256" key="1">
    <source>
        <dbReference type="SAM" id="MobiDB-lite"/>
    </source>
</evidence>
<dbReference type="Proteomes" id="UP000006514">
    <property type="component" value="Unassembled WGS sequence"/>
</dbReference>
<keyword evidence="2" id="KW-0732">Signal</keyword>
<evidence type="ECO:0000313" key="3">
    <source>
        <dbReference type="EMBL" id="EJD36691.1"/>
    </source>
</evidence>
<evidence type="ECO:0000313" key="4">
    <source>
        <dbReference type="Proteomes" id="UP000006514"/>
    </source>
</evidence>